<dbReference type="AlphaFoldDB" id="A0A232F3T5"/>
<gene>
    <name evidence="2" type="ORF">TSAR_006650</name>
</gene>
<organism evidence="2 3">
    <name type="scientific">Trichomalopsis sarcophagae</name>
    <dbReference type="NCBI Taxonomy" id="543379"/>
    <lineage>
        <taxon>Eukaryota</taxon>
        <taxon>Metazoa</taxon>
        <taxon>Ecdysozoa</taxon>
        <taxon>Arthropoda</taxon>
        <taxon>Hexapoda</taxon>
        <taxon>Insecta</taxon>
        <taxon>Pterygota</taxon>
        <taxon>Neoptera</taxon>
        <taxon>Endopterygota</taxon>
        <taxon>Hymenoptera</taxon>
        <taxon>Apocrita</taxon>
        <taxon>Proctotrupomorpha</taxon>
        <taxon>Chalcidoidea</taxon>
        <taxon>Pteromalidae</taxon>
        <taxon>Pteromalinae</taxon>
        <taxon>Trichomalopsis</taxon>
    </lineage>
</organism>
<feature type="signal peptide" evidence="1">
    <location>
        <begin position="1"/>
        <end position="25"/>
    </location>
</feature>
<evidence type="ECO:0000256" key="1">
    <source>
        <dbReference type="SAM" id="SignalP"/>
    </source>
</evidence>
<feature type="chain" id="PRO_5012443866" evidence="1">
    <location>
        <begin position="26"/>
        <end position="168"/>
    </location>
</feature>
<keyword evidence="1" id="KW-0732">Signal</keyword>
<evidence type="ECO:0000313" key="2">
    <source>
        <dbReference type="EMBL" id="OXU25077.1"/>
    </source>
</evidence>
<reference evidence="2 3" key="1">
    <citation type="journal article" date="2017" name="Curr. Biol.">
        <title>The Evolution of Venom by Co-option of Single-Copy Genes.</title>
        <authorList>
            <person name="Martinson E.O."/>
            <person name="Mrinalini"/>
            <person name="Kelkar Y.D."/>
            <person name="Chang C.H."/>
            <person name="Werren J.H."/>
        </authorList>
    </citation>
    <scope>NUCLEOTIDE SEQUENCE [LARGE SCALE GENOMIC DNA]</scope>
    <source>
        <strain evidence="2 3">Alberta</strain>
        <tissue evidence="2">Whole body</tissue>
    </source>
</reference>
<comment type="caution">
    <text evidence="2">The sequence shown here is derived from an EMBL/GenBank/DDBJ whole genome shotgun (WGS) entry which is preliminary data.</text>
</comment>
<keyword evidence="3" id="KW-1185">Reference proteome</keyword>
<accession>A0A232F3T5</accession>
<sequence length="168" mass="17617">MFKSVQQQFLLVALSAAASSSSSTAKREISDAYHSSGAYGDSFPLAVTDTLGSGALSPLAYAGSLGNLYARDAGLATGYEYPQYALGYGRYEPYTADVTPGVALPVSSEEVDDDVVWGSYYGRSLLPPGNLERAGIGGLAAGYPHGAPGLFPRPAFYLGRLGAGYYRY</sequence>
<protein>
    <submittedName>
        <fullName evidence="2">Uncharacterized protein</fullName>
    </submittedName>
</protein>
<dbReference type="Proteomes" id="UP000215335">
    <property type="component" value="Unassembled WGS sequence"/>
</dbReference>
<name>A0A232F3T5_9HYME</name>
<dbReference type="EMBL" id="NNAY01001118">
    <property type="protein sequence ID" value="OXU25077.1"/>
    <property type="molecule type" value="Genomic_DNA"/>
</dbReference>
<proteinExistence type="predicted"/>
<evidence type="ECO:0000313" key="3">
    <source>
        <dbReference type="Proteomes" id="UP000215335"/>
    </source>
</evidence>